<accession>A0A0N5C813</accession>
<feature type="transmembrane region" description="Helical" evidence="1">
    <location>
        <begin position="151"/>
        <end position="176"/>
    </location>
</feature>
<name>A0A0N5C813_STREA</name>
<feature type="transmembrane region" description="Helical" evidence="1">
    <location>
        <begin position="206"/>
        <end position="228"/>
    </location>
</feature>
<organism evidence="2 3">
    <name type="scientific">Strongyloides papillosus</name>
    <name type="common">Intestinal threadworm</name>
    <dbReference type="NCBI Taxonomy" id="174720"/>
    <lineage>
        <taxon>Eukaryota</taxon>
        <taxon>Metazoa</taxon>
        <taxon>Ecdysozoa</taxon>
        <taxon>Nematoda</taxon>
        <taxon>Chromadorea</taxon>
        <taxon>Rhabditida</taxon>
        <taxon>Tylenchina</taxon>
        <taxon>Panagrolaimomorpha</taxon>
        <taxon>Strongyloidoidea</taxon>
        <taxon>Strongyloididae</taxon>
        <taxon>Strongyloides</taxon>
    </lineage>
</organism>
<evidence type="ECO:0000256" key="1">
    <source>
        <dbReference type="SAM" id="Phobius"/>
    </source>
</evidence>
<proteinExistence type="predicted"/>
<keyword evidence="2" id="KW-1185">Reference proteome</keyword>
<sequence>MKTCTTRGLLAIAVIFVATLEILSRNIANINFNKRTYDIDTIIDITNLTDKTNVYVDGEHKTKGFLLFDGMGCGYSRFNLSQTDVLEVIENISLIVTTTKGYIDVCQKINKHVYPLLESSKTLMELTAVFAVAKFLLIIPILIYNTDNLRLFPFIFSVGILHALGTGTTDLMILFLKFHFYEIIGLTKYEAIHMNHFPSINTNLSYMYSMIIDFISHLLFIHLIFFAWRKRNNEIKKYGYLSFKLIN</sequence>
<reference evidence="3" key="1">
    <citation type="submission" date="2017-02" db="UniProtKB">
        <authorList>
            <consortium name="WormBaseParasite"/>
        </authorList>
    </citation>
    <scope>IDENTIFICATION</scope>
</reference>
<dbReference type="AlphaFoldDB" id="A0A0N5C813"/>
<dbReference type="WBParaSite" id="SPAL_0001407300.1">
    <property type="protein sequence ID" value="SPAL_0001407300.1"/>
    <property type="gene ID" value="SPAL_0001407300"/>
</dbReference>
<feature type="transmembrane region" description="Helical" evidence="1">
    <location>
        <begin position="123"/>
        <end position="144"/>
    </location>
</feature>
<evidence type="ECO:0000313" key="3">
    <source>
        <dbReference type="WBParaSite" id="SPAL_0001407300.1"/>
    </source>
</evidence>
<keyword evidence="1" id="KW-0472">Membrane</keyword>
<dbReference type="Proteomes" id="UP000046392">
    <property type="component" value="Unplaced"/>
</dbReference>
<keyword evidence="1" id="KW-0812">Transmembrane</keyword>
<keyword evidence="1" id="KW-1133">Transmembrane helix</keyword>
<evidence type="ECO:0000313" key="2">
    <source>
        <dbReference type="Proteomes" id="UP000046392"/>
    </source>
</evidence>
<protein>
    <submittedName>
        <fullName evidence="3">Uncharacterized protein</fullName>
    </submittedName>
</protein>